<evidence type="ECO:0000256" key="4">
    <source>
        <dbReference type="ARBA" id="ARBA00022824"/>
    </source>
</evidence>
<feature type="transmembrane region" description="Helical" evidence="10">
    <location>
        <begin position="171"/>
        <end position="189"/>
    </location>
</feature>
<sequence>MFGCGGCCWTLAAVGAAVLVVVNWLWNKITAPGIDAKDKHVFITGGTTGLGLGIAIKFAKRGARVTIVSRSQKNVDTGLKAIRDAVPSAKAQGFPCDVTNEKQMNEAVQQADEQFGPVKYLICSAGLAKPGYFLETPTSVYRQQMDLNYFGCLHAAKAAVPSMKKSGGGTVVFVSSAVVFAGMVGYSQYAPSKYALRGLTDCLRNELLPYNIRVVGYYPSNMDTPGFEEETRTKPVETQEIEGQASLITADVAAEHLMTGLANGSYSITNELMTELARIGTVGVAPRENSMLELLVIPLLVPIGKIFGLIMDHTARKGPGTSKKTK</sequence>
<dbReference type="Gene3D" id="3.40.50.720">
    <property type="entry name" value="NAD(P)-binding Rossmann-like Domain"/>
    <property type="match status" value="1"/>
</dbReference>
<dbReference type="InterPro" id="IPR045022">
    <property type="entry name" value="KDSR-like"/>
</dbReference>
<dbReference type="GO" id="GO:0005789">
    <property type="term" value="C:endoplasmic reticulum membrane"/>
    <property type="evidence" value="ECO:0007669"/>
    <property type="project" value="TreeGrafter"/>
</dbReference>
<protein>
    <recommendedName>
        <fullName evidence="9">3-dehydrosphinganine reductase</fullName>
        <ecNumber evidence="9">1.1.1.102</ecNumber>
    </recommendedName>
</protein>
<dbReference type="EMBL" id="GL832963">
    <property type="protein sequence ID" value="EGD83316.1"/>
    <property type="molecule type" value="Genomic_DNA"/>
</dbReference>
<dbReference type="RefSeq" id="XP_004994820.1">
    <property type="nucleotide sequence ID" value="XM_004994763.1"/>
</dbReference>
<gene>
    <name evidence="11" type="ORF">PTSG_03924</name>
</gene>
<evidence type="ECO:0000313" key="12">
    <source>
        <dbReference type="Proteomes" id="UP000007799"/>
    </source>
</evidence>
<evidence type="ECO:0000313" key="11">
    <source>
        <dbReference type="EMBL" id="EGD83316.1"/>
    </source>
</evidence>
<dbReference type="PRINTS" id="PR00081">
    <property type="entry name" value="GDHRDH"/>
</dbReference>
<evidence type="ECO:0000256" key="3">
    <source>
        <dbReference type="ARBA" id="ARBA00004991"/>
    </source>
</evidence>
<comment type="subcellular location">
    <subcellularLocation>
        <location evidence="1">Endoplasmic reticulum</location>
    </subcellularLocation>
</comment>
<dbReference type="GeneID" id="16075402"/>
<evidence type="ECO:0000256" key="6">
    <source>
        <dbReference type="ARBA" id="ARBA00022919"/>
    </source>
</evidence>
<keyword evidence="10" id="KW-0812">Transmembrane</keyword>
<evidence type="ECO:0000256" key="8">
    <source>
        <dbReference type="ARBA" id="ARBA00023098"/>
    </source>
</evidence>
<evidence type="ECO:0000256" key="10">
    <source>
        <dbReference type="SAM" id="Phobius"/>
    </source>
</evidence>
<dbReference type="InParanoid" id="F2U799"/>
<dbReference type="OMA" id="ICGVFEE"/>
<dbReference type="SUPFAM" id="SSF51735">
    <property type="entry name" value="NAD(P)-binding Rossmann-fold domains"/>
    <property type="match status" value="1"/>
</dbReference>
<dbReference type="PANTHER" id="PTHR43550">
    <property type="entry name" value="3-KETODIHYDROSPHINGOSINE REDUCTASE"/>
    <property type="match status" value="1"/>
</dbReference>
<keyword evidence="4" id="KW-0256">Endoplasmic reticulum</keyword>
<dbReference type="Pfam" id="PF00106">
    <property type="entry name" value="adh_short"/>
    <property type="match status" value="1"/>
</dbReference>
<proteinExistence type="predicted"/>
<evidence type="ECO:0000256" key="7">
    <source>
        <dbReference type="ARBA" id="ARBA00023002"/>
    </source>
</evidence>
<name>F2U799_SALR5</name>
<evidence type="ECO:0000256" key="5">
    <source>
        <dbReference type="ARBA" id="ARBA00022857"/>
    </source>
</evidence>
<dbReference type="FunCoup" id="F2U799">
    <property type="interactions" value="821"/>
</dbReference>
<keyword evidence="12" id="KW-1185">Reference proteome</keyword>
<dbReference type="STRING" id="946362.F2U799"/>
<dbReference type="GO" id="GO:0047560">
    <property type="term" value="F:3-dehydrosphinganine reductase activity"/>
    <property type="evidence" value="ECO:0007669"/>
    <property type="project" value="UniProtKB-EC"/>
</dbReference>
<keyword evidence="8" id="KW-0443">Lipid metabolism</keyword>
<dbReference type="InterPro" id="IPR036291">
    <property type="entry name" value="NAD(P)-bd_dom_sf"/>
</dbReference>
<dbReference type="FunFam" id="3.40.50.720:FF:000468">
    <property type="entry name" value="Short-chain dehydrogenase, putative"/>
    <property type="match status" value="1"/>
</dbReference>
<feature type="transmembrane region" description="Helical" evidence="10">
    <location>
        <begin position="7"/>
        <end position="26"/>
    </location>
</feature>
<dbReference type="GO" id="GO:0006666">
    <property type="term" value="P:3-keto-sphinganine metabolic process"/>
    <property type="evidence" value="ECO:0007669"/>
    <property type="project" value="InterPro"/>
</dbReference>
<dbReference type="eggNOG" id="KOG1210">
    <property type="taxonomic scope" value="Eukaryota"/>
</dbReference>
<evidence type="ECO:0000256" key="9">
    <source>
        <dbReference type="ARBA" id="ARBA00026112"/>
    </source>
</evidence>
<dbReference type="OrthoDB" id="10267115at2759"/>
<dbReference type="AlphaFoldDB" id="F2U799"/>
<dbReference type="Proteomes" id="UP000007799">
    <property type="component" value="Unassembled WGS sequence"/>
</dbReference>
<keyword evidence="10" id="KW-1133">Transmembrane helix</keyword>
<evidence type="ECO:0000256" key="2">
    <source>
        <dbReference type="ARBA" id="ARBA00004760"/>
    </source>
</evidence>
<keyword evidence="6" id="KW-0746">Sphingolipid metabolism</keyword>
<dbReference type="PANTHER" id="PTHR43550:SF3">
    <property type="entry name" value="3-KETODIHYDROSPHINGOSINE REDUCTASE"/>
    <property type="match status" value="1"/>
</dbReference>
<organism evidence="12">
    <name type="scientific">Salpingoeca rosetta (strain ATCC 50818 / BSB-021)</name>
    <dbReference type="NCBI Taxonomy" id="946362"/>
    <lineage>
        <taxon>Eukaryota</taxon>
        <taxon>Choanoflagellata</taxon>
        <taxon>Craspedida</taxon>
        <taxon>Salpingoecidae</taxon>
        <taxon>Salpingoeca</taxon>
    </lineage>
</organism>
<keyword evidence="5" id="KW-0521">NADP</keyword>
<reference evidence="11" key="1">
    <citation type="submission" date="2009-08" db="EMBL/GenBank/DDBJ databases">
        <title>Annotation of Salpingoeca rosetta.</title>
        <authorList>
            <consortium name="The Broad Institute Genome Sequencing Platform"/>
            <person name="Russ C."/>
            <person name="Cuomo C."/>
            <person name="Burger G."/>
            <person name="Gray M.W."/>
            <person name="Holland P.W.H."/>
            <person name="King N."/>
            <person name="Lang F.B.F."/>
            <person name="Roger A.J."/>
            <person name="Ruiz-Trillo I."/>
            <person name="Young S.K."/>
            <person name="Zeng Q."/>
            <person name="Gargeya S."/>
            <person name="Alvarado L."/>
            <person name="Berlin A."/>
            <person name="Chapman S.B."/>
            <person name="Chen Z."/>
            <person name="Freedman E."/>
            <person name="Gellesch M."/>
            <person name="Goldberg J."/>
            <person name="Griggs A."/>
            <person name="Gujja S."/>
            <person name="Heilman E."/>
            <person name="Heiman D."/>
            <person name="Howarth C."/>
            <person name="Mehta T."/>
            <person name="Neiman D."/>
            <person name="Pearson M."/>
            <person name="Roberts A."/>
            <person name="Saif S."/>
            <person name="Shea T."/>
            <person name="Shenoy N."/>
            <person name="Sisk P."/>
            <person name="Stolte C."/>
            <person name="Sykes S."/>
            <person name="White J."/>
            <person name="Yandava C."/>
            <person name="Haas B."/>
            <person name="Nusbaum C."/>
            <person name="Birren B."/>
        </authorList>
    </citation>
    <scope>NUCLEOTIDE SEQUENCE [LARGE SCALE GENOMIC DNA]</scope>
    <source>
        <strain evidence="11">ATCC 50818</strain>
    </source>
</reference>
<dbReference type="EC" id="1.1.1.102" evidence="9"/>
<keyword evidence="7" id="KW-0560">Oxidoreductase</keyword>
<accession>F2U799</accession>
<dbReference type="CDD" id="cd08939">
    <property type="entry name" value="KDSR-like_SDR_c"/>
    <property type="match status" value="1"/>
</dbReference>
<keyword evidence="10" id="KW-0472">Membrane</keyword>
<dbReference type="KEGG" id="sre:PTSG_03924"/>
<dbReference type="InterPro" id="IPR002347">
    <property type="entry name" value="SDR_fam"/>
</dbReference>
<comment type="pathway">
    <text evidence="3">Sphingolipid metabolism.</text>
</comment>
<feature type="transmembrane region" description="Helical" evidence="10">
    <location>
        <begin position="41"/>
        <end position="59"/>
    </location>
</feature>
<evidence type="ECO:0000256" key="1">
    <source>
        <dbReference type="ARBA" id="ARBA00004240"/>
    </source>
</evidence>
<dbReference type="GO" id="GO:0030148">
    <property type="term" value="P:sphingolipid biosynthetic process"/>
    <property type="evidence" value="ECO:0007669"/>
    <property type="project" value="InterPro"/>
</dbReference>
<comment type="pathway">
    <text evidence="2">Lipid metabolism; sphingolipid metabolism.</text>
</comment>